<keyword evidence="2" id="KW-1185">Reference proteome</keyword>
<evidence type="ECO:0000313" key="2">
    <source>
        <dbReference type="Proteomes" id="UP000051131"/>
    </source>
</evidence>
<sequence>MQNELEKLLELPAIKINFKDDQVKFMLENIGDPNPQLRDDIIYTLFARGFSEDLFSDSQKKLIIDFYIKDRGLFKGIDGAKSDKIFVRSFSALLGTILLDSDSQNPIFTDNQRLIIFQWSFEYVTRETDFRGFIPAKGWAHGIAHGSDLLGAALGHKNFKSIGIKNIFNPIEAIISKLKKPFCDEEETRIAYAYLCAIRADTISEEMFIKFIDMFDNKLWKQYESLVDSLESYYQLVTWFRIMQNWYFFLVDYPKIKKNVELKILDYYKKMGY</sequence>
<dbReference type="Proteomes" id="UP000051131">
    <property type="component" value="Unassembled WGS sequence"/>
</dbReference>
<accession>A0A0R2CPS0</accession>
<dbReference type="RefSeq" id="WP_057829716.1">
    <property type="nucleotide sequence ID" value="NZ_AYZE01000016.1"/>
</dbReference>
<comment type="caution">
    <text evidence="1">The sequence shown here is derived from an EMBL/GenBank/DDBJ whole genome shotgun (WGS) entry which is preliminary data.</text>
</comment>
<reference evidence="1 2" key="1">
    <citation type="journal article" date="2015" name="Genome Announc.">
        <title>Expanding the biotechnology potential of lactobacilli through comparative genomics of 213 strains and associated genera.</title>
        <authorList>
            <person name="Sun Z."/>
            <person name="Harris H.M."/>
            <person name="McCann A."/>
            <person name="Guo C."/>
            <person name="Argimon S."/>
            <person name="Zhang W."/>
            <person name="Yang X."/>
            <person name="Jeffery I.B."/>
            <person name="Cooney J.C."/>
            <person name="Kagawa T.F."/>
            <person name="Liu W."/>
            <person name="Song Y."/>
            <person name="Salvetti E."/>
            <person name="Wrobel A."/>
            <person name="Rasinkangas P."/>
            <person name="Parkhill J."/>
            <person name="Rea M.C."/>
            <person name="O'Sullivan O."/>
            <person name="Ritari J."/>
            <person name="Douillard F.P."/>
            <person name="Paul Ross R."/>
            <person name="Yang R."/>
            <person name="Briner A.E."/>
            <person name="Felis G.E."/>
            <person name="de Vos W.M."/>
            <person name="Barrangou R."/>
            <person name="Klaenhammer T.R."/>
            <person name="Caufield P.W."/>
            <person name="Cui Y."/>
            <person name="Zhang H."/>
            <person name="O'Toole P.W."/>
        </authorList>
    </citation>
    <scope>NUCLEOTIDE SEQUENCE [LARGE SCALE GENOMIC DNA]</scope>
    <source>
        <strain evidence="1 2">DSM 21116</strain>
    </source>
</reference>
<protein>
    <recommendedName>
        <fullName evidence="3">DUF2785 domain-containing protein</fullName>
    </recommendedName>
</protein>
<dbReference type="AlphaFoldDB" id="A0A0R2CPS0"/>
<evidence type="ECO:0000313" key="1">
    <source>
        <dbReference type="EMBL" id="KRM90166.1"/>
    </source>
</evidence>
<evidence type="ECO:0008006" key="3">
    <source>
        <dbReference type="Google" id="ProtNLM"/>
    </source>
</evidence>
<name>A0A0R2CPS0_9LACO</name>
<dbReference type="PATRIC" id="fig|1423729.3.peg.1525"/>
<dbReference type="STRING" id="1423729.FC80_GL001503"/>
<dbReference type="OrthoDB" id="7619731at2"/>
<dbReference type="Pfam" id="PF10978">
    <property type="entry name" value="DUF2785"/>
    <property type="match status" value="1"/>
</dbReference>
<dbReference type="InterPro" id="IPR021247">
    <property type="entry name" value="DUF2785"/>
</dbReference>
<organism evidence="1 2">
    <name type="scientific">Liquorilactobacillus cacaonum DSM 21116</name>
    <dbReference type="NCBI Taxonomy" id="1423729"/>
    <lineage>
        <taxon>Bacteria</taxon>
        <taxon>Bacillati</taxon>
        <taxon>Bacillota</taxon>
        <taxon>Bacilli</taxon>
        <taxon>Lactobacillales</taxon>
        <taxon>Lactobacillaceae</taxon>
        <taxon>Liquorilactobacillus</taxon>
    </lineage>
</organism>
<dbReference type="EMBL" id="AYZE01000016">
    <property type="protein sequence ID" value="KRM90166.1"/>
    <property type="molecule type" value="Genomic_DNA"/>
</dbReference>
<gene>
    <name evidence="1" type="ORF">FC80_GL001503</name>
</gene>
<proteinExistence type="predicted"/>